<gene>
    <name evidence="5" type="ORF">ABQ292_04590</name>
</gene>
<dbReference type="SMART" id="SM00091">
    <property type="entry name" value="PAS"/>
    <property type="match status" value="1"/>
</dbReference>
<keyword evidence="1" id="KW-1133">Transmembrane helix</keyword>
<feature type="transmembrane region" description="Helical" evidence="1">
    <location>
        <begin position="209"/>
        <end position="228"/>
    </location>
</feature>
<dbReference type="InterPro" id="IPR013656">
    <property type="entry name" value="PAS_4"/>
</dbReference>
<feature type="domain" description="EAL" evidence="3">
    <location>
        <begin position="615"/>
        <end position="869"/>
    </location>
</feature>
<feature type="transmembrane region" description="Helical" evidence="1">
    <location>
        <begin position="113"/>
        <end position="131"/>
    </location>
</feature>
<dbReference type="PANTHER" id="PTHR44757:SF2">
    <property type="entry name" value="BIOFILM ARCHITECTURE MAINTENANCE PROTEIN MBAA"/>
    <property type="match status" value="1"/>
</dbReference>
<dbReference type="Pfam" id="PF08448">
    <property type="entry name" value="PAS_4"/>
    <property type="match status" value="1"/>
</dbReference>
<dbReference type="CDD" id="cd00130">
    <property type="entry name" value="PAS"/>
    <property type="match status" value="1"/>
</dbReference>
<evidence type="ECO:0000259" key="3">
    <source>
        <dbReference type="PROSITE" id="PS50883"/>
    </source>
</evidence>
<keyword evidence="6" id="KW-1185">Reference proteome</keyword>
<comment type="caution">
    <text evidence="5">The sequence shown here is derived from an EMBL/GenBank/DDBJ whole genome shotgun (WGS) entry which is preliminary data.</text>
</comment>
<dbReference type="InterPro" id="IPR043128">
    <property type="entry name" value="Rev_trsase/Diguanyl_cyclase"/>
</dbReference>
<dbReference type="PROSITE" id="PS50883">
    <property type="entry name" value="EAL"/>
    <property type="match status" value="1"/>
</dbReference>
<feature type="transmembrane region" description="Helical" evidence="1">
    <location>
        <begin position="82"/>
        <end position="101"/>
    </location>
</feature>
<feature type="transmembrane region" description="Helical" evidence="1">
    <location>
        <begin position="179"/>
        <end position="203"/>
    </location>
</feature>
<dbReference type="InterPro" id="IPR000014">
    <property type="entry name" value="PAS"/>
</dbReference>
<dbReference type="NCBIfam" id="TIGR00229">
    <property type="entry name" value="sensory_box"/>
    <property type="match status" value="1"/>
</dbReference>
<dbReference type="InterPro" id="IPR035919">
    <property type="entry name" value="EAL_sf"/>
</dbReference>
<dbReference type="SMART" id="SM00267">
    <property type="entry name" value="GGDEF"/>
    <property type="match status" value="1"/>
</dbReference>
<dbReference type="InterPro" id="IPR001633">
    <property type="entry name" value="EAL_dom"/>
</dbReference>
<evidence type="ECO:0000313" key="5">
    <source>
        <dbReference type="EMBL" id="MEX5717645.1"/>
    </source>
</evidence>
<dbReference type="InterPro" id="IPR000160">
    <property type="entry name" value="GGDEF_dom"/>
</dbReference>
<dbReference type="CDD" id="cd01948">
    <property type="entry name" value="EAL"/>
    <property type="match status" value="1"/>
</dbReference>
<dbReference type="Gene3D" id="3.30.70.270">
    <property type="match status" value="1"/>
</dbReference>
<sequence>MPAAVACGVAAVVPALDPVGEVVTALAGLLTSVVLWLSSRSTDPGERPWRLLAVAPFLPVAGSLVSSLAHPGSALEAVVLRWLPTVPAYVVAVVALLCMAGRTGLRRTCRRTLLELALFGVAALVVMQVLLVGPGNSWTTLSLGAQLVLGAAVLATSATMAAGLTVLGAVEAHRQRMAVALLTGLVALCVGRGTGTSAALLGADDAVPVARVAVVVGLALLVLARFLDPGRRPATPAGGGSERAEQLRSVLPQLALVVVVGTVVVPFALGTAPTLVTLAGALLCVGLSATHRWVGAREDHLRGARLRRDEAYFRSLASSTREAVLVLDARLRVGWTSPAMAALLGSTPAELAGRDLLAATPGAAAAGTVDAGDAAELRRVLAAGAGAGAGTDTGLLTLHVRDAAGERRCLEASVADLRGDAAVGSVVLHCRDVTGREARERALAEVAFTDPLTGLPNRAGWDTALARAADRAGTDPGEALLVVEVSGLAEVREHAGREVVADVLVELGRRLRETVRGDEVVARIAGGAFGVLAAGDGDTADRLADRCLAVLERPVSTPAGVFDLTADVGVVVVERGPSVADLTARAELAVSAARTGGRSRATRWTPTLGAAAARRDRLRADLPGAAARGELWLAFQPVVSMDEQRVTGVEALLRWRHPELGDVPPREFVPIAERAGVIGELQRWALREATAAAVALPESGGVPLQLGVNISASHVAARSLVDDVATALTTSGLAPQRLVLEITEATVQDDGEFVVTDIQALRLMGVHVALDDFGAGTSSLVHLTRLPIDVLKLDSTFVARVDRDGRSRALCQAVVTVGRALGLDVVAEGVETPAQLGALRGLGLGFAQGFLLSRPLPLAELLRVLDEGAGALWPGLVGLSPDAFGAVGETPDVRAVHGA</sequence>
<dbReference type="Gene3D" id="3.30.450.20">
    <property type="entry name" value="PAS domain"/>
    <property type="match status" value="1"/>
</dbReference>
<evidence type="ECO:0000259" key="4">
    <source>
        <dbReference type="PROSITE" id="PS50887"/>
    </source>
</evidence>
<dbReference type="InterPro" id="IPR035965">
    <property type="entry name" value="PAS-like_dom_sf"/>
</dbReference>
<feature type="domain" description="GGDEF" evidence="4">
    <location>
        <begin position="476"/>
        <end position="606"/>
    </location>
</feature>
<organism evidence="5 6">
    <name type="scientific">Geodermatophilus maliterrae</name>
    <dbReference type="NCBI Taxonomy" id="3162531"/>
    <lineage>
        <taxon>Bacteria</taxon>
        <taxon>Bacillati</taxon>
        <taxon>Actinomycetota</taxon>
        <taxon>Actinomycetes</taxon>
        <taxon>Geodermatophilales</taxon>
        <taxon>Geodermatophilaceae</taxon>
        <taxon>Geodermatophilus</taxon>
    </lineage>
</organism>
<dbReference type="PROSITE" id="PS50112">
    <property type="entry name" value="PAS"/>
    <property type="match status" value="1"/>
</dbReference>
<keyword evidence="1" id="KW-0472">Membrane</keyword>
<dbReference type="SUPFAM" id="SSF141868">
    <property type="entry name" value="EAL domain-like"/>
    <property type="match status" value="1"/>
</dbReference>
<protein>
    <submittedName>
        <fullName evidence="5">Bifunctional diguanylate cyclase/phosphodiesterase</fullName>
    </submittedName>
</protein>
<dbReference type="Pfam" id="PF00563">
    <property type="entry name" value="EAL"/>
    <property type="match status" value="1"/>
</dbReference>
<evidence type="ECO:0000313" key="6">
    <source>
        <dbReference type="Proteomes" id="UP001560045"/>
    </source>
</evidence>
<feature type="transmembrane region" description="Helical" evidence="1">
    <location>
        <begin position="143"/>
        <end position="167"/>
    </location>
</feature>
<proteinExistence type="predicted"/>
<feature type="domain" description="PAS" evidence="2">
    <location>
        <begin position="309"/>
        <end position="357"/>
    </location>
</feature>
<dbReference type="SUPFAM" id="SSF55073">
    <property type="entry name" value="Nucleotide cyclase"/>
    <property type="match status" value="1"/>
</dbReference>
<dbReference type="PANTHER" id="PTHR44757">
    <property type="entry name" value="DIGUANYLATE CYCLASE DGCP"/>
    <property type="match status" value="1"/>
</dbReference>
<dbReference type="InterPro" id="IPR052155">
    <property type="entry name" value="Biofilm_reg_signaling"/>
</dbReference>
<dbReference type="SMART" id="SM00052">
    <property type="entry name" value="EAL"/>
    <property type="match status" value="1"/>
</dbReference>
<dbReference type="Gene3D" id="3.20.20.450">
    <property type="entry name" value="EAL domain"/>
    <property type="match status" value="1"/>
</dbReference>
<dbReference type="NCBIfam" id="TIGR00254">
    <property type="entry name" value="GGDEF"/>
    <property type="match status" value="1"/>
</dbReference>
<dbReference type="Proteomes" id="UP001560045">
    <property type="component" value="Unassembled WGS sequence"/>
</dbReference>
<name>A0ABV3XAS5_9ACTN</name>
<dbReference type="CDD" id="cd01949">
    <property type="entry name" value="GGDEF"/>
    <property type="match status" value="1"/>
</dbReference>
<keyword evidence="1" id="KW-0812">Transmembrane</keyword>
<evidence type="ECO:0000259" key="2">
    <source>
        <dbReference type="PROSITE" id="PS50112"/>
    </source>
</evidence>
<dbReference type="Pfam" id="PF00990">
    <property type="entry name" value="GGDEF"/>
    <property type="match status" value="1"/>
</dbReference>
<feature type="transmembrane region" description="Helical" evidence="1">
    <location>
        <begin position="249"/>
        <end position="269"/>
    </location>
</feature>
<dbReference type="RefSeq" id="WP_369203694.1">
    <property type="nucleotide sequence ID" value="NZ_JBFNXQ010000008.1"/>
</dbReference>
<dbReference type="InterPro" id="IPR029787">
    <property type="entry name" value="Nucleotide_cyclase"/>
</dbReference>
<dbReference type="EMBL" id="JBFNXQ010000008">
    <property type="protein sequence ID" value="MEX5717645.1"/>
    <property type="molecule type" value="Genomic_DNA"/>
</dbReference>
<evidence type="ECO:0000256" key="1">
    <source>
        <dbReference type="SAM" id="Phobius"/>
    </source>
</evidence>
<feature type="transmembrane region" description="Helical" evidence="1">
    <location>
        <begin position="22"/>
        <end position="39"/>
    </location>
</feature>
<accession>A0ABV3XAS5</accession>
<reference evidence="5 6" key="1">
    <citation type="submission" date="2024-06" db="EMBL/GenBank/DDBJ databases">
        <title>Draft genome sequence of Geodermatophilus badlandi, a novel member of the Geodermatophilaceae isolated from badland sedimentary rocks in the Red desert, Wyoming, USA.</title>
        <authorList>
            <person name="Ben Tekaya S."/>
            <person name="Nouioui I."/>
            <person name="Flores G.M."/>
            <person name="Shaal M.N."/>
            <person name="Bredoire F."/>
            <person name="Basile F."/>
            <person name="Van Diepen L."/>
            <person name="Ward N.L."/>
        </authorList>
    </citation>
    <scope>NUCLEOTIDE SEQUENCE [LARGE SCALE GENOMIC DNA]</scope>
    <source>
        <strain evidence="5 6">WL48A</strain>
    </source>
</reference>
<dbReference type="SUPFAM" id="SSF55785">
    <property type="entry name" value="PYP-like sensor domain (PAS domain)"/>
    <property type="match status" value="1"/>
</dbReference>
<dbReference type="PROSITE" id="PS50887">
    <property type="entry name" value="GGDEF"/>
    <property type="match status" value="1"/>
</dbReference>
<feature type="transmembrane region" description="Helical" evidence="1">
    <location>
        <begin position="51"/>
        <end position="70"/>
    </location>
</feature>